<feature type="transmembrane region" description="Helical" evidence="1">
    <location>
        <begin position="21"/>
        <end position="39"/>
    </location>
</feature>
<dbReference type="EMBL" id="AK363299">
    <property type="protein sequence ID" value="BAJ94503.1"/>
    <property type="molecule type" value="mRNA"/>
</dbReference>
<reference evidence="2" key="1">
    <citation type="journal article" date="2011" name="Plant Physiol.">
        <title>Comprehensive sequence analysis of 24,783 barley full-length cDNAs derived from 12 clone libraries.</title>
        <authorList>
            <person name="Matsumoto T."/>
            <person name="Tanaka T."/>
            <person name="Sakai H."/>
            <person name="Amano N."/>
            <person name="Kanamori H."/>
            <person name="Kurita K."/>
            <person name="Kikuta A."/>
            <person name="Kamiya K."/>
            <person name="Yamamoto M."/>
            <person name="Ikawa H."/>
            <person name="Fujii N."/>
            <person name="Hori K."/>
            <person name="Itoh T."/>
            <person name="Sato K."/>
        </authorList>
    </citation>
    <scope>NUCLEOTIDE SEQUENCE</scope>
    <source>
        <tissue evidence="2">Shoot and root</tissue>
    </source>
</reference>
<keyword evidence="1" id="KW-1133">Transmembrane helix</keyword>
<evidence type="ECO:0000256" key="1">
    <source>
        <dbReference type="SAM" id="Phobius"/>
    </source>
</evidence>
<proteinExistence type="evidence at transcript level"/>
<protein>
    <submittedName>
        <fullName evidence="2">Predicted protein</fullName>
    </submittedName>
</protein>
<keyword evidence="1" id="KW-0812">Transmembrane</keyword>
<dbReference type="AlphaFoldDB" id="F2DHD2"/>
<keyword evidence="1" id="KW-0472">Membrane</keyword>
<accession>F2DHD2</accession>
<name>F2DHD2_HORVV</name>
<evidence type="ECO:0000313" key="2">
    <source>
        <dbReference type="EMBL" id="BAJ94503.1"/>
    </source>
</evidence>
<sequence>MRPRRRHSALFLLQYSSRSNLVLPIYIIYTHAGVGVLSLRRAPNLGKPPRTITLSRPGSSTTALPSPRLAIPWHMPSGYPLYEDDDIWRPPWGKLLLEPRPGRDPLHHHHRDMAAVSPALLGGSTSARPRRTVRGGAFVSFAFGPLPRPSAPSPGQPMFCMSAPFRLPTLPQTAPRTGPLPGWACMYLLAAWVGRMYARTAGCLACFG</sequence>
<organism evidence="2">
    <name type="scientific">Hordeum vulgare subsp. vulgare</name>
    <name type="common">Domesticated barley</name>
    <dbReference type="NCBI Taxonomy" id="112509"/>
    <lineage>
        <taxon>Eukaryota</taxon>
        <taxon>Viridiplantae</taxon>
        <taxon>Streptophyta</taxon>
        <taxon>Embryophyta</taxon>
        <taxon>Tracheophyta</taxon>
        <taxon>Spermatophyta</taxon>
        <taxon>Magnoliopsida</taxon>
        <taxon>Liliopsida</taxon>
        <taxon>Poales</taxon>
        <taxon>Poaceae</taxon>
        <taxon>BOP clade</taxon>
        <taxon>Pooideae</taxon>
        <taxon>Triticodae</taxon>
        <taxon>Triticeae</taxon>
        <taxon>Hordeinae</taxon>
        <taxon>Hordeum</taxon>
    </lineage>
</organism>